<proteinExistence type="predicted"/>
<dbReference type="Pfam" id="PF14587">
    <property type="entry name" value="Glyco_hydr_30_2"/>
    <property type="match status" value="1"/>
</dbReference>
<evidence type="ECO:0000313" key="3">
    <source>
        <dbReference type="Proteomes" id="UP000076842"/>
    </source>
</evidence>
<dbReference type="AlphaFoldDB" id="A0A165DJW3"/>
<accession>A0A165DJW3</accession>
<dbReference type="InterPro" id="IPR039743">
    <property type="entry name" value="6GAL/EXGAL"/>
</dbReference>
<dbReference type="InParanoid" id="A0A165DJW3"/>
<dbReference type="GO" id="GO:0004553">
    <property type="term" value="F:hydrolase activity, hydrolyzing O-glycosyl compounds"/>
    <property type="evidence" value="ECO:0007669"/>
    <property type="project" value="InterPro"/>
</dbReference>
<evidence type="ECO:0000313" key="2">
    <source>
        <dbReference type="EMBL" id="KZT52971.1"/>
    </source>
</evidence>
<keyword evidence="3" id="KW-1185">Reference proteome</keyword>
<dbReference type="PANTHER" id="PTHR42767:SF1">
    <property type="entry name" value="ENDO-BETA-1,6-GALACTANASE-LIKE DOMAIN-CONTAINING PROTEIN"/>
    <property type="match status" value="1"/>
</dbReference>
<keyword evidence="2" id="KW-0378">Hydrolase</keyword>
<gene>
    <name evidence="2" type="ORF">CALCODRAFT_475277</name>
</gene>
<dbReference type="OrthoDB" id="2012278at2759"/>
<dbReference type="Proteomes" id="UP000076842">
    <property type="component" value="Unassembled WGS sequence"/>
</dbReference>
<dbReference type="InterPro" id="IPR039514">
    <property type="entry name" value="6GAL-like"/>
</dbReference>
<sequence>MYLTELIATMPTFSQLATGILCEVFLWQSGVQIANITSAAQTMQGIGASGAWWPLDLYNYPDTVRQNVSYLLFSNDTLALTSYRYNIGGGGEGVGNPSRAPETLYVSSSALNETADPQGAYFLRAAAQYGVPQLTAFVNSAPPAFTTNSLACGGNLSNSSIPAFTAFLTEVVAYWRTQGISLEYVSPMNEPDNAFSGTNGALCTQEGMAVPPSMRAQVVQALRSALNTAGLSAVLVQADETSTQIQFALNADTWLPNATSSLAVVSHHDYLFADDVALQMMGQQGRELSGKQMWFTEICCFVGADGSTDPAAALAYGQGYDPTMLSALQMANLMYRAFIITGDAHFDWWIALSSEIGCDPSSDDSCATTINTEGWNDGLIYYDSAYLQNGNSALYLTKRYFVLKHFTRAIPIGAVRYTVSTFPSAFRLLAFKLPQGGWSVIALNLEPTEGLLALSILELELGAGGASAAFQTSEEQDWEALNVASALSCGTVFQMVLPGSSVTSIYFSE</sequence>
<dbReference type="EMBL" id="KV424050">
    <property type="protein sequence ID" value="KZT52971.1"/>
    <property type="molecule type" value="Genomic_DNA"/>
</dbReference>
<protein>
    <submittedName>
        <fullName evidence="2">Glycoside hydrolase family 30 protein</fullName>
    </submittedName>
</protein>
<organism evidence="2 3">
    <name type="scientific">Calocera cornea HHB12733</name>
    <dbReference type="NCBI Taxonomy" id="1353952"/>
    <lineage>
        <taxon>Eukaryota</taxon>
        <taxon>Fungi</taxon>
        <taxon>Dikarya</taxon>
        <taxon>Basidiomycota</taxon>
        <taxon>Agaricomycotina</taxon>
        <taxon>Dacrymycetes</taxon>
        <taxon>Dacrymycetales</taxon>
        <taxon>Dacrymycetaceae</taxon>
        <taxon>Calocera</taxon>
    </lineage>
</organism>
<dbReference type="SUPFAM" id="SSF51445">
    <property type="entry name" value="(Trans)glycosidases"/>
    <property type="match status" value="1"/>
</dbReference>
<dbReference type="Gene3D" id="3.20.20.80">
    <property type="entry name" value="Glycosidases"/>
    <property type="match status" value="1"/>
</dbReference>
<name>A0A165DJW3_9BASI</name>
<dbReference type="InterPro" id="IPR017853">
    <property type="entry name" value="GH"/>
</dbReference>
<feature type="domain" description="Endo-beta-1,6-galactanase-like" evidence="1">
    <location>
        <begin position="35"/>
        <end position="353"/>
    </location>
</feature>
<reference evidence="2 3" key="1">
    <citation type="journal article" date="2016" name="Mol. Biol. Evol.">
        <title>Comparative Genomics of Early-Diverging Mushroom-Forming Fungi Provides Insights into the Origins of Lignocellulose Decay Capabilities.</title>
        <authorList>
            <person name="Nagy L.G."/>
            <person name="Riley R."/>
            <person name="Tritt A."/>
            <person name="Adam C."/>
            <person name="Daum C."/>
            <person name="Floudas D."/>
            <person name="Sun H."/>
            <person name="Yadav J.S."/>
            <person name="Pangilinan J."/>
            <person name="Larsson K.H."/>
            <person name="Matsuura K."/>
            <person name="Barry K."/>
            <person name="Labutti K."/>
            <person name="Kuo R."/>
            <person name="Ohm R.A."/>
            <person name="Bhattacharya S.S."/>
            <person name="Shirouzu T."/>
            <person name="Yoshinaga Y."/>
            <person name="Martin F.M."/>
            <person name="Grigoriev I.V."/>
            <person name="Hibbett D.S."/>
        </authorList>
    </citation>
    <scope>NUCLEOTIDE SEQUENCE [LARGE SCALE GENOMIC DNA]</scope>
    <source>
        <strain evidence="2 3">HHB12733</strain>
    </source>
</reference>
<evidence type="ECO:0000259" key="1">
    <source>
        <dbReference type="Pfam" id="PF14587"/>
    </source>
</evidence>
<dbReference type="PANTHER" id="PTHR42767">
    <property type="entry name" value="ENDO-BETA-1,6-GALACTANASE"/>
    <property type="match status" value="1"/>
</dbReference>